<accession>A0A8T4GVT9</accession>
<comment type="caution">
    <text evidence="2">The sequence shown here is derived from an EMBL/GenBank/DDBJ whole genome shotgun (WGS) entry which is preliminary data.</text>
</comment>
<proteinExistence type="predicted"/>
<dbReference type="OrthoDB" id="291513at2157"/>
<sequence>MNDDTSRRRFIQIAGVGAAGGLAGCSESSESASGESPDGTATGTAVPTTTGTDTATDSATDQEAASSITISGKLTTTSGSAVSSGQVAVLTKGGEPTTTTPDEDGSFSLSVAAGAEHVIQYHQGTEQFPDDDVPDLYAIESVSSESDVGLGTIQLSKGHELEVVAEGPDGTTVTEDAEVFLTHRKGEGVPMYELRKNPVEVTGEITIRAEYDGATKRKTVNVTSPRTVTFSFSSTESSRSVSVSGSLVRAGGEPVSVGRVVAIGGSTSGQAPVADVGSEGGFELEVAAGTEYTFQYTQAKAEYPDDAIPDIYTFGAFSPSSETDIGTVELPKAYHVTISVADASGDGVTDEADIHITPLNDGAGFPNKLPANPIELGGDVAVQASYENSTTRKTVSVTSERTVELDLGGESGSAASVSGNLQGTDGSPITTGEVLALGGSDNLPSSSMGSDGSFSLELASGTEYTLQYVQGAAGYPDDDIPDLYTIDAVTPDGDTDLGEIIVGTGYEITIVAEGADGSDITDDANIRVSHTNNGTSSGFGILKNPIELTGDVTIVAEHDDIRTRKSLTVDSAQTVTLTLDTTATGTESSSNPVLSGRILDSTGSPVTNGEVLAIGGEFSSALLSSDGTFSLELSSGEPYTLQFVQGGRPDDDVPDLFTIGREEIGSDTDLGGIQLGKGYDVTVRVEDSSGNDVTDDATVSVSHMRNDAGSGFELLNDTLELTGDITLSGEYEGESTEKQLTVTSAQTVVLSFG</sequence>
<evidence type="ECO:0000256" key="1">
    <source>
        <dbReference type="SAM" id="MobiDB-lite"/>
    </source>
</evidence>
<feature type="compositionally biased region" description="Low complexity" evidence="1">
    <location>
        <begin position="75"/>
        <end position="89"/>
    </location>
</feature>
<dbReference type="PROSITE" id="PS51257">
    <property type="entry name" value="PROKAR_LIPOPROTEIN"/>
    <property type="match status" value="1"/>
</dbReference>
<dbReference type="InterPro" id="IPR006311">
    <property type="entry name" value="TAT_signal"/>
</dbReference>
<dbReference type="AlphaFoldDB" id="A0A8T4GVT9"/>
<dbReference type="PROSITE" id="PS51318">
    <property type="entry name" value="TAT"/>
    <property type="match status" value="1"/>
</dbReference>
<feature type="compositionally biased region" description="Low complexity" evidence="1">
    <location>
        <begin position="24"/>
        <end position="61"/>
    </location>
</feature>
<dbReference type="EMBL" id="JAGGLC010000002">
    <property type="protein sequence ID" value="MBP1986560.1"/>
    <property type="molecule type" value="Genomic_DNA"/>
</dbReference>
<name>A0A8T4GVT9_9EURY</name>
<evidence type="ECO:0000313" key="2">
    <source>
        <dbReference type="EMBL" id="MBP1986560.1"/>
    </source>
</evidence>
<protein>
    <submittedName>
        <fullName evidence="2">Phosphotransferase system HPr-like phosphotransfer protein</fullName>
    </submittedName>
</protein>
<organism evidence="2 3">
    <name type="scientific">Halolamina salifodinae</name>
    <dbReference type="NCBI Taxonomy" id="1202767"/>
    <lineage>
        <taxon>Archaea</taxon>
        <taxon>Methanobacteriati</taxon>
        <taxon>Methanobacteriota</taxon>
        <taxon>Stenosarchaea group</taxon>
        <taxon>Halobacteria</taxon>
        <taxon>Halobacteriales</taxon>
        <taxon>Haloferacaceae</taxon>
    </lineage>
</organism>
<evidence type="ECO:0000313" key="3">
    <source>
        <dbReference type="Proteomes" id="UP000823736"/>
    </source>
</evidence>
<feature type="region of interest" description="Disordered" evidence="1">
    <location>
        <begin position="20"/>
        <end position="63"/>
    </location>
</feature>
<reference evidence="2" key="1">
    <citation type="submission" date="2021-03" db="EMBL/GenBank/DDBJ databases">
        <title>Genomic Encyclopedia of Type Strains, Phase IV (KMG-IV): sequencing the most valuable type-strain genomes for metagenomic binning, comparative biology and taxonomic classification.</title>
        <authorList>
            <person name="Goeker M."/>
        </authorList>
    </citation>
    <scope>NUCLEOTIDE SEQUENCE</scope>
    <source>
        <strain evidence="2">DSM 26232</strain>
    </source>
</reference>
<dbReference type="Proteomes" id="UP000823736">
    <property type="component" value="Unassembled WGS sequence"/>
</dbReference>
<gene>
    <name evidence="2" type="ORF">J2753_001054</name>
</gene>
<keyword evidence="3" id="KW-1185">Reference proteome</keyword>
<dbReference type="RefSeq" id="WP_209490861.1">
    <property type="nucleotide sequence ID" value="NZ_JAGGLC010000002.1"/>
</dbReference>
<feature type="region of interest" description="Disordered" evidence="1">
    <location>
        <begin position="75"/>
        <end position="104"/>
    </location>
</feature>